<dbReference type="EMBL" id="LT670817">
    <property type="protein sequence ID" value="SHG05872.1"/>
    <property type="molecule type" value="Genomic_DNA"/>
</dbReference>
<feature type="domain" description="DUF6916" evidence="1">
    <location>
        <begin position="11"/>
        <end position="99"/>
    </location>
</feature>
<accession>A0A1M5GQW1</accession>
<dbReference type="Proteomes" id="UP000189796">
    <property type="component" value="Chromosome I"/>
</dbReference>
<reference evidence="2 3" key="1">
    <citation type="submission" date="2016-11" db="EMBL/GenBank/DDBJ databases">
        <authorList>
            <person name="Jaros S."/>
            <person name="Januszkiewicz K."/>
            <person name="Wedrychowicz H."/>
        </authorList>
    </citation>
    <scope>NUCLEOTIDE SEQUENCE [LARGE SCALE GENOMIC DNA]</scope>
    <source>
        <strain evidence="2 3">GAS138</strain>
    </source>
</reference>
<name>A0A1M5GQW1_9BRAD</name>
<evidence type="ECO:0000259" key="1">
    <source>
        <dbReference type="Pfam" id="PF21880"/>
    </source>
</evidence>
<dbReference type="InterPro" id="IPR054209">
    <property type="entry name" value="DUF6916"/>
</dbReference>
<sequence>MDSRADLAALKVGDFSSHLDTLFDMQAPGGRIALKLVKAESAGQSMRAGGAFSLLFVAPAGPWLPQAIYPVEHPALGIIEMFLVPIGPMQGGNGYQAVFA</sequence>
<evidence type="ECO:0000313" key="2">
    <source>
        <dbReference type="EMBL" id="SHG05872.1"/>
    </source>
</evidence>
<organism evidence="2 3">
    <name type="scientific">Bradyrhizobium erythrophlei</name>
    <dbReference type="NCBI Taxonomy" id="1437360"/>
    <lineage>
        <taxon>Bacteria</taxon>
        <taxon>Pseudomonadati</taxon>
        <taxon>Pseudomonadota</taxon>
        <taxon>Alphaproteobacteria</taxon>
        <taxon>Hyphomicrobiales</taxon>
        <taxon>Nitrobacteraceae</taxon>
        <taxon>Bradyrhizobium</taxon>
    </lineage>
</organism>
<dbReference type="RefSeq" id="WP_245332459.1">
    <property type="nucleotide sequence ID" value="NZ_LT670817.1"/>
</dbReference>
<dbReference type="AlphaFoldDB" id="A0A1M5GQW1"/>
<proteinExistence type="predicted"/>
<protein>
    <recommendedName>
        <fullName evidence="1">DUF6916 domain-containing protein</fullName>
    </recommendedName>
</protein>
<evidence type="ECO:0000313" key="3">
    <source>
        <dbReference type="Proteomes" id="UP000189796"/>
    </source>
</evidence>
<dbReference type="Pfam" id="PF21880">
    <property type="entry name" value="DUF6916"/>
    <property type="match status" value="1"/>
</dbReference>
<gene>
    <name evidence="2" type="ORF">SAMN05443248_0136</name>
</gene>